<sequence length="161" mass="17543">MNATEGTAADAERKARDEVRGKLLGAWRLVSYTATSTDGDVIEPLGPNPNGLILYTPQGYMSAQLGRGDRPLLSSARLEDAMPEELARTTVGYLAYGGPFEVVDAATVEHHVTTSLFPNWTGHPQTRKVRFDGPLLTLAVPTPTRLWGAQRTAELVWERPA</sequence>
<keyword evidence="3" id="KW-1185">Reference proteome</keyword>
<protein>
    <submittedName>
        <fullName evidence="2">Lipocalin-like domain-containing protein</fullName>
    </submittedName>
</protein>
<dbReference type="Pfam" id="PF13924">
    <property type="entry name" value="Lipocalin_5"/>
    <property type="match status" value="1"/>
</dbReference>
<dbReference type="RefSeq" id="WP_345509636.1">
    <property type="nucleotide sequence ID" value="NZ_BAAAXD010000003.1"/>
</dbReference>
<gene>
    <name evidence="2" type="ORF">ACFFTL_17040</name>
</gene>
<organism evidence="2 3">
    <name type="scientific">Streptomyces yanii</name>
    <dbReference type="NCBI Taxonomy" id="78510"/>
    <lineage>
        <taxon>Bacteria</taxon>
        <taxon>Bacillati</taxon>
        <taxon>Actinomycetota</taxon>
        <taxon>Actinomycetes</taxon>
        <taxon>Kitasatosporales</taxon>
        <taxon>Streptomycetaceae</taxon>
        <taxon>Streptomyces</taxon>
    </lineage>
</organism>
<evidence type="ECO:0000313" key="3">
    <source>
        <dbReference type="Proteomes" id="UP001589710"/>
    </source>
</evidence>
<feature type="domain" description="Lipocalin-like" evidence="1">
    <location>
        <begin position="25"/>
        <end position="159"/>
    </location>
</feature>
<dbReference type="InterPro" id="IPR024311">
    <property type="entry name" value="Lipocalin-like"/>
</dbReference>
<name>A0ABV5R7X7_9ACTN</name>
<dbReference type="Proteomes" id="UP001589710">
    <property type="component" value="Unassembled WGS sequence"/>
</dbReference>
<evidence type="ECO:0000259" key="1">
    <source>
        <dbReference type="Pfam" id="PF13924"/>
    </source>
</evidence>
<dbReference type="EMBL" id="JBHMCG010000075">
    <property type="protein sequence ID" value="MFB9573965.1"/>
    <property type="molecule type" value="Genomic_DNA"/>
</dbReference>
<comment type="caution">
    <text evidence="2">The sequence shown here is derived from an EMBL/GenBank/DDBJ whole genome shotgun (WGS) entry which is preliminary data.</text>
</comment>
<reference evidence="2 3" key="1">
    <citation type="submission" date="2024-09" db="EMBL/GenBank/DDBJ databases">
        <authorList>
            <person name="Sun Q."/>
            <person name="Mori K."/>
        </authorList>
    </citation>
    <scope>NUCLEOTIDE SEQUENCE [LARGE SCALE GENOMIC DNA]</scope>
    <source>
        <strain evidence="2 3">JCM 3331</strain>
    </source>
</reference>
<proteinExistence type="predicted"/>
<evidence type="ECO:0000313" key="2">
    <source>
        <dbReference type="EMBL" id="MFB9573965.1"/>
    </source>
</evidence>
<accession>A0ABV5R7X7</accession>